<dbReference type="InterPro" id="IPR041246">
    <property type="entry name" value="Bact_MG10"/>
</dbReference>
<dbReference type="PROSITE" id="PS50026">
    <property type="entry name" value="EGF_3"/>
    <property type="match status" value="1"/>
</dbReference>
<evidence type="ECO:0000256" key="3">
    <source>
        <dbReference type="ARBA" id="ARBA00022525"/>
    </source>
</evidence>
<comment type="cofactor">
    <cofactor evidence="1">
        <name>Zn(2+)</name>
        <dbReference type="ChEBI" id="CHEBI:29105"/>
    </cofactor>
</comment>
<evidence type="ECO:0000313" key="16">
    <source>
        <dbReference type="Proteomes" id="UP000722791"/>
    </source>
</evidence>
<dbReference type="Gene3D" id="2.60.40.3710">
    <property type="match status" value="1"/>
</dbReference>
<evidence type="ECO:0000256" key="8">
    <source>
        <dbReference type="ARBA" id="ARBA00022833"/>
    </source>
</evidence>
<evidence type="ECO:0000313" key="15">
    <source>
        <dbReference type="EMBL" id="GIM02181.1"/>
    </source>
</evidence>
<feature type="transmembrane region" description="Helical" evidence="13">
    <location>
        <begin position="21"/>
        <end position="40"/>
    </location>
</feature>
<dbReference type="GO" id="GO:0005576">
    <property type="term" value="C:extracellular region"/>
    <property type="evidence" value="ECO:0007669"/>
    <property type="project" value="UniProtKB-SubCell"/>
</dbReference>
<dbReference type="FunFam" id="2.10.25.10:FF:000001">
    <property type="entry name" value="Tenascin C"/>
    <property type="match status" value="1"/>
</dbReference>
<gene>
    <name evidence="15" type="ORF">Vretimale_7087</name>
</gene>
<dbReference type="InterPro" id="IPR001599">
    <property type="entry name" value="Macroglobln_a2"/>
</dbReference>
<dbReference type="CDD" id="cd00054">
    <property type="entry name" value="EGF_CA"/>
    <property type="match status" value="1"/>
</dbReference>
<keyword evidence="11" id="KW-0245">EGF-like domain</keyword>
<evidence type="ECO:0000256" key="13">
    <source>
        <dbReference type="SAM" id="Phobius"/>
    </source>
</evidence>
<dbReference type="SMART" id="SM01360">
    <property type="entry name" value="A2M"/>
    <property type="match status" value="1"/>
</dbReference>
<keyword evidence="4" id="KW-0645">Protease</keyword>
<protein>
    <recommendedName>
        <fullName evidence="14">EGF-like domain-containing protein</fullName>
    </recommendedName>
</protein>
<dbReference type="Pfam" id="PF17973">
    <property type="entry name" value="bMG10"/>
    <property type="match status" value="1"/>
</dbReference>
<comment type="caution">
    <text evidence="11">Lacks conserved residue(s) required for the propagation of feature annotation.</text>
</comment>
<dbReference type="GO" id="GO:0046872">
    <property type="term" value="F:metal ion binding"/>
    <property type="evidence" value="ECO:0007669"/>
    <property type="project" value="UniProtKB-KW"/>
</dbReference>
<feature type="region of interest" description="Disordered" evidence="12">
    <location>
        <begin position="1354"/>
        <end position="1380"/>
    </location>
</feature>
<evidence type="ECO:0000256" key="1">
    <source>
        <dbReference type="ARBA" id="ARBA00001947"/>
    </source>
</evidence>
<dbReference type="PROSITE" id="PS00022">
    <property type="entry name" value="EGF_1"/>
    <property type="match status" value="1"/>
</dbReference>
<evidence type="ECO:0000259" key="14">
    <source>
        <dbReference type="PROSITE" id="PS50026"/>
    </source>
</evidence>
<dbReference type="PANTHER" id="PTHR13062">
    <property type="entry name" value="COLLAGENASE"/>
    <property type="match status" value="1"/>
</dbReference>
<evidence type="ECO:0000256" key="7">
    <source>
        <dbReference type="ARBA" id="ARBA00022801"/>
    </source>
</evidence>
<dbReference type="InterPro" id="IPR000742">
    <property type="entry name" value="EGF"/>
</dbReference>
<dbReference type="EMBL" id="BNCQ01000011">
    <property type="protein sequence ID" value="GIM02181.1"/>
    <property type="molecule type" value="Genomic_DNA"/>
</dbReference>
<keyword evidence="13" id="KW-0812">Transmembrane</keyword>
<evidence type="ECO:0000256" key="6">
    <source>
        <dbReference type="ARBA" id="ARBA00022729"/>
    </source>
</evidence>
<keyword evidence="13" id="KW-0472">Membrane</keyword>
<evidence type="ECO:0000256" key="2">
    <source>
        <dbReference type="ARBA" id="ARBA00004613"/>
    </source>
</evidence>
<keyword evidence="10" id="KW-0325">Glycoprotein</keyword>
<dbReference type="Proteomes" id="UP000722791">
    <property type="component" value="Unassembled WGS sequence"/>
</dbReference>
<dbReference type="PANTHER" id="PTHR13062:SF12">
    <property type="entry name" value="ALPHA-2-MACROGLOBULIN DOMAIN-CONTAINING PROTEIN"/>
    <property type="match status" value="1"/>
</dbReference>
<sequence>MNRSAGPKGSDKFSKMVQDNLIRTNCYIAILLFLAIIPYADMALSFRAARKLTATKATGARSFMGSLPLSITVTSPVGLVLGRPCSMSGSQDITVVFSRPVIALGSDFENDGNVKKVVPFQLSCNWPGTFRWVTTSIARYDPSESWPSDLQCDVIWNTALRTYDGVPLQLGNISARSPLQSAALSIWRTTVTSDLANNVTGGRWDSGAVLDGDKAPEVPPDGHLHISFSDKVHLQTVASAFKLSLGYKDNLVEPNPKLNFTVRPCTSPELWATPEGSSLDINTTCADVEVGPSLEPDTWYTLRLPSGTKYSAASGPLSRDLDVLFAGLRRFRIPFFVNPSRNTANPMLTTMLRRWDMDLLHGLARGTTEAQLASAFTVCERVLPTDDCSPVPFNLTFVGLTTARLSVPGAQPAKAYRIYVSGSSEIRDGLGMPLEASSADIGMMYVPYAFKPPSSRNPLFAVLEPEGVDALTHWPYITRAPSPSQTAWPANGYPVTISSYFVDVTNQSDIFGLMSAMQLLYGYYLSYKRVRMGNPDLVTTVNQNLTTPGTGAEWTQVTHPLGSSQLQLIEHCCIPMSETFTQSTVNIILRTDLSLSVVQSGQYFVAWVTDAVRGGGAGPVAAAKVSINSWYYDGGVPKLEASCTTNVMGYCMMQLHQAGSYQRLSALAVVRSENGMRTAMLPNSGFTKSQPTLVPYTWSVVLDRKIVEPGDSVKITGFVQKVSLKGLSPPNASYVMLTVDPDYNPSVPDTLFKAVARVNDISGSFHAEIKVPTYARMNNYNIGIRILTNQATAPDPTDATLMNSLYYLGGAAFTVSSPRHPTAELVVATDPWVQPNGTVTVKVTAISYLGASVGGSIITVTWSIASVSSANGVLKLTTDSQGFASSTIDLAPVAAAAAVQGLTLSDAVNLKVEWIGPTRERITKSLAVTIADAAVRIAFSTSVQTDIPNIPFAVVATLTSSADGSQLHGIPITAVLSPKAGATCNTTLSCAIPTGAGGFNTSASQSTAAPCRLALPCVGIFDLRVCANVSGSGSSSPSEICSNTTIGRNVSQWADDPLSHRVEPILQLDKPGGYRPGESPRLLFENPYSGARVLAVWGTAFDIKAKAFTQLPAGVPFNETIGPLGSECTFSCTATIVLDVPRATSTDLPTLPPSSQLPVATLFDPRAPHSHVMRANLIVLSDNELTVSVAVGPLAGAEDLPTVEDSSGAMLPVVEPGATAQVIVDVESTALDGPVEVTVYGVDKAYLDILPYDLQKPQLDMLVRLYQSMDTFTLDAYRIAPGAVRAVFDKLMMRLTQLDPWLPVDTSVNPSGSSGRDPVDTSDDVYLAAHTTRIAYKEQYAALDDRAGYDYVSSSLSVSTRPPPSRARGDPVESGAVKDNVISDSSTTAVDLAAVRSAMQFIVTPLFSYSMADSQGRAAFNFTAPQNLGAFVIRAFAAAGRTAKYGAAEGKLVVRRRLSLTPSVPQFVRVGDTFEAGVVVTVGSAPATVNVTLQVLNSSKSSIRVAGLTSKSVTFFAGDSLQAEVRFNFTARAIGTTSLVFIASDSAPGGGKDSLQVDIDAEGQQGDVWLATSFALASNASASNGSAAWVEGIELPAAVPGSGGLTLVAAVGYLPAVMAVYDNLQTTEDMRTDPYAQTAMMWVTMPAVLSYYSQSPTNGQAVEVAQAVQDLKDLTSSSYGLQWMLPTKWASWSPSRANIYLNTWALFLVNFYTNGLQKVTGPLVKVVGNCYDKWRRALDFQITSDVNEAQISGYEYNDWNTLAWIRLALGANWTPTTQYSSSVLAAVSLNRTLAAYQNSTTRNQFDRETRILLSLVLLSMGRKNPYPQLISETVLELTSSFRVQGRTAYVAWGPGYPGPASLQEQALALLLFVRSGTKNQLVPRLATYVANGLSSSGGRGLYYYYASWTTQSVAVAALTEYDVSRGSSKPTLDLEAEVNGLTVLEASFRVNKTRPVTNTTAWETMPAPPRGKLRELDFQVSGSGEVTVAASLHFVPATLPSFPAFRGISVDLAIQLVDPLTGGATGPRVSAVPLGSVVMLTVQISTPDDLGAVTLSIMMPGGLEPLDPNLVSDAGSSCIMDWFGSDVLNFFYPRWWWWPICPSRETRPSLVTFSYATLRSGTSYATIKAVAATAGTFVVPPVRVSVDEQPEVMGMTAGASFNICTACTSATPAPPPRVPRPCPEDCSQNGVCNLRTGVCVCDEGYTGKDCASLAVL</sequence>
<evidence type="ECO:0000256" key="12">
    <source>
        <dbReference type="SAM" id="MobiDB-lite"/>
    </source>
</evidence>
<dbReference type="Gene3D" id="2.10.25.10">
    <property type="entry name" value="Laminin"/>
    <property type="match status" value="1"/>
</dbReference>
<keyword evidence="3" id="KW-0964">Secreted</keyword>
<evidence type="ECO:0000256" key="10">
    <source>
        <dbReference type="ARBA" id="ARBA00023180"/>
    </source>
</evidence>
<dbReference type="GO" id="GO:0008237">
    <property type="term" value="F:metallopeptidase activity"/>
    <property type="evidence" value="ECO:0007669"/>
    <property type="project" value="UniProtKB-KW"/>
</dbReference>
<comment type="subcellular location">
    <subcellularLocation>
        <location evidence="2">Secreted</location>
    </subcellularLocation>
</comment>
<keyword evidence="9" id="KW-0482">Metalloprotease</keyword>
<evidence type="ECO:0000256" key="5">
    <source>
        <dbReference type="ARBA" id="ARBA00022723"/>
    </source>
</evidence>
<dbReference type="Pfam" id="PF00207">
    <property type="entry name" value="A2M"/>
    <property type="match status" value="1"/>
</dbReference>
<proteinExistence type="predicted"/>
<keyword evidence="6" id="KW-0732">Signal</keyword>
<keyword evidence="11" id="KW-1015">Disulfide bond</keyword>
<name>A0A8J4LLP2_9CHLO</name>
<feature type="domain" description="EGF-like" evidence="14">
    <location>
        <begin position="2178"/>
        <end position="2211"/>
    </location>
</feature>
<evidence type="ECO:0000256" key="4">
    <source>
        <dbReference type="ARBA" id="ARBA00022670"/>
    </source>
</evidence>
<feature type="disulfide bond" evidence="11">
    <location>
        <begin position="2201"/>
        <end position="2210"/>
    </location>
</feature>
<keyword evidence="7" id="KW-0378">Hydrolase</keyword>
<dbReference type="Pfam" id="PF23106">
    <property type="entry name" value="EGF_Teneurin"/>
    <property type="match status" value="1"/>
</dbReference>
<dbReference type="GO" id="GO:0004866">
    <property type="term" value="F:endopeptidase inhibitor activity"/>
    <property type="evidence" value="ECO:0007669"/>
    <property type="project" value="InterPro"/>
</dbReference>
<feature type="disulfide bond" evidence="11">
    <location>
        <begin position="2182"/>
        <end position="2192"/>
    </location>
</feature>
<reference evidence="15" key="1">
    <citation type="journal article" date="2021" name="Proc. Natl. Acad. Sci. U.S.A.">
        <title>Three genomes in the algal genus Volvox reveal the fate of a haploid sex-determining region after a transition to homothallism.</title>
        <authorList>
            <person name="Yamamoto K."/>
            <person name="Hamaji T."/>
            <person name="Kawai-Toyooka H."/>
            <person name="Matsuzaki R."/>
            <person name="Takahashi F."/>
            <person name="Nishimura Y."/>
            <person name="Kawachi M."/>
            <person name="Noguchi H."/>
            <person name="Minakuchi Y."/>
            <person name="Umen J.G."/>
            <person name="Toyoda A."/>
            <person name="Nozaki H."/>
        </authorList>
    </citation>
    <scope>NUCLEOTIDE SEQUENCE</scope>
    <source>
        <strain evidence="15">NIES-3785</strain>
    </source>
</reference>
<comment type="caution">
    <text evidence="15">The sequence shown here is derived from an EMBL/GenBank/DDBJ whole genome shotgun (WGS) entry which is preliminary data.</text>
</comment>
<organism evidence="15 16">
    <name type="scientific">Volvox reticuliferus</name>
    <dbReference type="NCBI Taxonomy" id="1737510"/>
    <lineage>
        <taxon>Eukaryota</taxon>
        <taxon>Viridiplantae</taxon>
        <taxon>Chlorophyta</taxon>
        <taxon>core chlorophytes</taxon>
        <taxon>Chlorophyceae</taxon>
        <taxon>CS clade</taxon>
        <taxon>Chlamydomonadales</taxon>
        <taxon>Volvocaceae</taxon>
        <taxon>Volvox</taxon>
    </lineage>
</organism>
<evidence type="ECO:0000256" key="9">
    <source>
        <dbReference type="ARBA" id="ARBA00023049"/>
    </source>
</evidence>
<evidence type="ECO:0000256" key="11">
    <source>
        <dbReference type="PROSITE-ProRule" id="PRU00076"/>
    </source>
</evidence>
<dbReference type="GO" id="GO:0006508">
    <property type="term" value="P:proteolysis"/>
    <property type="evidence" value="ECO:0007669"/>
    <property type="project" value="UniProtKB-KW"/>
</dbReference>
<keyword evidence="8" id="KW-0862">Zinc</keyword>
<dbReference type="PROSITE" id="PS01186">
    <property type="entry name" value="EGF_2"/>
    <property type="match status" value="1"/>
</dbReference>
<accession>A0A8J4LLP2</accession>
<keyword evidence="5" id="KW-0479">Metal-binding</keyword>
<keyword evidence="13" id="KW-1133">Transmembrane helix</keyword>